<proteinExistence type="predicted"/>
<name>A0A0A9G1C7_ARUDO</name>
<dbReference type="EMBL" id="GBRH01183468">
    <property type="protein sequence ID" value="JAE14428.1"/>
    <property type="molecule type" value="Transcribed_RNA"/>
</dbReference>
<evidence type="ECO:0000313" key="1">
    <source>
        <dbReference type="EMBL" id="JAE14428.1"/>
    </source>
</evidence>
<organism evidence="1">
    <name type="scientific">Arundo donax</name>
    <name type="common">Giant reed</name>
    <name type="synonym">Donax arundinaceus</name>
    <dbReference type="NCBI Taxonomy" id="35708"/>
    <lineage>
        <taxon>Eukaryota</taxon>
        <taxon>Viridiplantae</taxon>
        <taxon>Streptophyta</taxon>
        <taxon>Embryophyta</taxon>
        <taxon>Tracheophyta</taxon>
        <taxon>Spermatophyta</taxon>
        <taxon>Magnoliopsida</taxon>
        <taxon>Liliopsida</taxon>
        <taxon>Poales</taxon>
        <taxon>Poaceae</taxon>
        <taxon>PACMAD clade</taxon>
        <taxon>Arundinoideae</taxon>
        <taxon>Arundineae</taxon>
        <taxon>Arundo</taxon>
    </lineage>
</organism>
<sequence>MLASPFDASCYKYKMSC</sequence>
<reference evidence="1" key="1">
    <citation type="submission" date="2014-09" db="EMBL/GenBank/DDBJ databases">
        <authorList>
            <person name="Magalhaes I.L.F."/>
            <person name="Oliveira U."/>
            <person name="Santos F.R."/>
            <person name="Vidigal T.H.D.A."/>
            <person name="Brescovit A.D."/>
            <person name="Santos A.J."/>
        </authorList>
    </citation>
    <scope>NUCLEOTIDE SEQUENCE</scope>
    <source>
        <tissue evidence="1">Shoot tissue taken approximately 20 cm above the soil surface</tissue>
    </source>
</reference>
<reference evidence="1" key="2">
    <citation type="journal article" date="2015" name="Data Brief">
        <title>Shoot transcriptome of the giant reed, Arundo donax.</title>
        <authorList>
            <person name="Barrero R.A."/>
            <person name="Guerrero F.D."/>
            <person name="Moolhuijzen P."/>
            <person name="Goolsby J.A."/>
            <person name="Tidwell J."/>
            <person name="Bellgard S.E."/>
            <person name="Bellgard M.I."/>
        </authorList>
    </citation>
    <scope>NUCLEOTIDE SEQUENCE</scope>
    <source>
        <tissue evidence="1">Shoot tissue taken approximately 20 cm above the soil surface</tissue>
    </source>
</reference>
<dbReference type="AlphaFoldDB" id="A0A0A9G1C7"/>
<accession>A0A0A9G1C7</accession>
<protein>
    <submittedName>
        <fullName evidence="1">Uncharacterized protein</fullName>
    </submittedName>
</protein>